<protein>
    <submittedName>
        <fullName evidence="5">Beta-glucosidase 24</fullName>
    </submittedName>
</protein>
<reference evidence="5" key="1">
    <citation type="submission" date="2023-02" db="EMBL/GenBank/DDBJ databases">
        <title>Genome of toxic invasive species Heracleum sosnowskyi carries increased number of genes despite the absence of recent whole-genome duplications.</title>
        <authorList>
            <person name="Schelkunov M."/>
            <person name="Shtratnikova V."/>
            <person name="Makarenko M."/>
            <person name="Klepikova A."/>
            <person name="Omelchenko D."/>
            <person name="Novikova G."/>
            <person name="Obukhova E."/>
            <person name="Bogdanov V."/>
            <person name="Penin A."/>
            <person name="Logacheva M."/>
        </authorList>
    </citation>
    <scope>NUCLEOTIDE SEQUENCE</scope>
    <source>
        <strain evidence="5">Hsosn_3</strain>
        <tissue evidence="5">Leaf</tissue>
    </source>
</reference>
<dbReference type="PANTHER" id="PTHR10353:SF154">
    <property type="entry name" value="BETA-GLUCOSIDASE 9-RELATED"/>
    <property type="match status" value="1"/>
</dbReference>
<organism evidence="5 6">
    <name type="scientific">Heracleum sosnowskyi</name>
    <dbReference type="NCBI Taxonomy" id="360622"/>
    <lineage>
        <taxon>Eukaryota</taxon>
        <taxon>Viridiplantae</taxon>
        <taxon>Streptophyta</taxon>
        <taxon>Embryophyta</taxon>
        <taxon>Tracheophyta</taxon>
        <taxon>Spermatophyta</taxon>
        <taxon>Magnoliopsida</taxon>
        <taxon>eudicotyledons</taxon>
        <taxon>Gunneridae</taxon>
        <taxon>Pentapetalae</taxon>
        <taxon>asterids</taxon>
        <taxon>campanulids</taxon>
        <taxon>Apiales</taxon>
        <taxon>Apiaceae</taxon>
        <taxon>Apioideae</taxon>
        <taxon>apioid superclade</taxon>
        <taxon>Tordylieae</taxon>
        <taxon>Tordyliinae</taxon>
        <taxon>Heracleum</taxon>
    </lineage>
</organism>
<accession>A0AAD8N2L9</accession>
<dbReference type="GO" id="GO:0009821">
    <property type="term" value="P:alkaloid biosynthetic process"/>
    <property type="evidence" value="ECO:0007669"/>
    <property type="project" value="UniProtKB-ARBA"/>
</dbReference>
<evidence type="ECO:0000256" key="1">
    <source>
        <dbReference type="ARBA" id="ARBA00010838"/>
    </source>
</evidence>
<dbReference type="Proteomes" id="UP001237642">
    <property type="component" value="Unassembled WGS sequence"/>
</dbReference>
<dbReference type="Gene3D" id="3.20.20.80">
    <property type="entry name" value="Glycosidases"/>
    <property type="match status" value="1"/>
</dbReference>
<dbReference type="GO" id="GO:0005975">
    <property type="term" value="P:carbohydrate metabolic process"/>
    <property type="evidence" value="ECO:0007669"/>
    <property type="project" value="InterPro"/>
</dbReference>
<dbReference type="InterPro" id="IPR001360">
    <property type="entry name" value="Glyco_hydro_1"/>
</dbReference>
<name>A0AAD8N2L9_9APIA</name>
<evidence type="ECO:0000256" key="4">
    <source>
        <dbReference type="RuleBase" id="RU003690"/>
    </source>
</evidence>
<dbReference type="SUPFAM" id="SSF51445">
    <property type="entry name" value="(Trans)glycosidases"/>
    <property type="match status" value="1"/>
</dbReference>
<dbReference type="Pfam" id="PF00232">
    <property type="entry name" value="Glyco_hydro_1"/>
    <property type="match status" value="1"/>
</dbReference>
<comment type="caution">
    <text evidence="5">The sequence shown here is derived from an EMBL/GenBank/DDBJ whole genome shotgun (WGS) entry which is preliminary data.</text>
</comment>
<sequence length="547" mass="61780">MAQTNVVATEFSLSSVMARQNHRVSTLSPGEFNPRTRHFSTNHRKVKSDSGYVPFTIRGRKGNVTPPTEKGVISSKNPGAKILRRKDFPPDFKFGCSTSACQTEGSGTEGGRGPSIVDGYIQDDIVGLDMAADSYHRYKEDVQLLKNMGADTYRFSISWSRILPDGTVGGGINQEGINFYNNLIDELIKNGITPFVTLFHFDLPTGLQDKYSGFLNQQIVNDFKSYADLCFKTFGDRVKHWITVNEPQIFALYLYKIGLKQPRSTEATTEATDPFLVVHHLLLAHAEAAKLYKQSYQLTQKGEIGISLVTVWYEPHENTKQDIDASERALDFLVGWILQPMVYGDYPFIMKALVLDGLPTFTKEEKALVSGSYDFIGINYYTSRYATAIPFSTDNAYTNQDQFQHASLTADRNGVPIGEQAPGSDTIYVYPQGLRNTLVYLSKKFNNPKLYITENGYADKRDDTVPVDEAIQDPKRIQYILRHLYAVNEALKMGANVNGYFMWALMDSMEMEQGYNARFGLHYTDYLDNLNRIPKKSAGWFKSWVKT</sequence>
<comment type="similarity">
    <text evidence="1 4">Belongs to the glycosyl hydrolase 1 family.</text>
</comment>
<proteinExistence type="inferred from homology"/>
<keyword evidence="6" id="KW-1185">Reference proteome</keyword>
<gene>
    <name evidence="5" type="ORF">POM88_009343</name>
</gene>
<dbReference type="GO" id="GO:0008422">
    <property type="term" value="F:beta-glucosidase activity"/>
    <property type="evidence" value="ECO:0007669"/>
    <property type="project" value="TreeGrafter"/>
</dbReference>
<evidence type="ECO:0000256" key="2">
    <source>
        <dbReference type="ARBA" id="ARBA00022801"/>
    </source>
</evidence>
<evidence type="ECO:0000313" key="5">
    <source>
        <dbReference type="EMBL" id="KAK1399480.1"/>
    </source>
</evidence>
<evidence type="ECO:0000256" key="3">
    <source>
        <dbReference type="ARBA" id="ARBA00023295"/>
    </source>
</evidence>
<reference evidence="5" key="2">
    <citation type="submission" date="2023-05" db="EMBL/GenBank/DDBJ databases">
        <authorList>
            <person name="Schelkunov M.I."/>
        </authorList>
    </citation>
    <scope>NUCLEOTIDE SEQUENCE</scope>
    <source>
        <strain evidence="5">Hsosn_3</strain>
        <tissue evidence="5">Leaf</tissue>
    </source>
</reference>
<keyword evidence="2" id="KW-0378">Hydrolase</keyword>
<dbReference type="InterPro" id="IPR017853">
    <property type="entry name" value="GH"/>
</dbReference>
<dbReference type="PANTHER" id="PTHR10353">
    <property type="entry name" value="GLYCOSYL HYDROLASE"/>
    <property type="match status" value="1"/>
</dbReference>
<dbReference type="EMBL" id="JAUIZM010000002">
    <property type="protein sequence ID" value="KAK1399480.1"/>
    <property type="molecule type" value="Genomic_DNA"/>
</dbReference>
<dbReference type="FunFam" id="3.20.20.80:FF:000022">
    <property type="entry name" value="Beta-glucosidase 11"/>
    <property type="match status" value="1"/>
</dbReference>
<evidence type="ECO:0000313" key="6">
    <source>
        <dbReference type="Proteomes" id="UP001237642"/>
    </source>
</evidence>
<dbReference type="AlphaFoldDB" id="A0AAD8N2L9"/>
<keyword evidence="3" id="KW-0326">Glycosidase</keyword>
<dbReference type="PRINTS" id="PR00131">
    <property type="entry name" value="GLHYDRLASE1"/>
</dbReference>